<keyword evidence="2" id="KW-1185">Reference proteome</keyword>
<name>A0AA96LSZ0_9BACL</name>
<proteinExistence type="predicted"/>
<evidence type="ECO:0000313" key="2">
    <source>
        <dbReference type="Proteomes" id="UP001304650"/>
    </source>
</evidence>
<organism evidence="1 2">
    <name type="scientific">Paenibacillus roseopurpureus</name>
    <dbReference type="NCBI Taxonomy" id="2918901"/>
    <lineage>
        <taxon>Bacteria</taxon>
        <taxon>Bacillati</taxon>
        <taxon>Bacillota</taxon>
        <taxon>Bacilli</taxon>
        <taxon>Bacillales</taxon>
        <taxon>Paenibacillaceae</taxon>
        <taxon>Paenibacillus</taxon>
    </lineage>
</organism>
<sequence>MVIKRSGRSGDEAYGVQFLFKYRGKVYTDIFTVSMYRMTRKQWRDKGYEDSPSIVLYAGNGRLFAYYTPEEPPAEFFDNKSKDGFNKKYAKQLNLLRRMINDDVPKIAKTFKPANYKPRKIVKAR</sequence>
<reference evidence="1" key="1">
    <citation type="submission" date="2022-02" db="EMBL/GenBank/DDBJ databases">
        <title>Paenibacillus sp. MBLB1832 Whole Genome Shotgun Sequencing.</title>
        <authorList>
            <person name="Hwang C.Y."/>
            <person name="Cho E.-S."/>
            <person name="Seo M.-J."/>
        </authorList>
    </citation>
    <scope>NUCLEOTIDE SEQUENCE</scope>
    <source>
        <strain evidence="1">MBLB1832</strain>
    </source>
</reference>
<evidence type="ECO:0000313" key="1">
    <source>
        <dbReference type="EMBL" id="WNR45373.1"/>
    </source>
</evidence>
<dbReference type="Proteomes" id="UP001304650">
    <property type="component" value="Chromosome"/>
</dbReference>
<dbReference type="RefSeq" id="WP_314802066.1">
    <property type="nucleotide sequence ID" value="NZ_CP130319.1"/>
</dbReference>
<dbReference type="KEGG" id="proo:MJB10_04340"/>
<gene>
    <name evidence="1" type="ORF">MJB10_04340</name>
</gene>
<dbReference type="EMBL" id="CP130319">
    <property type="protein sequence ID" value="WNR45373.1"/>
    <property type="molecule type" value="Genomic_DNA"/>
</dbReference>
<accession>A0AA96LSZ0</accession>
<protein>
    <submittedName>
        <fullName evidence="1">Uncharacterized protein</fullName>
    </submittedName>
</protein>
<dbReference type="AlphaFoldDB" id="A0AA96LSZ0"/>